<dbReference type="Gene3D" id="3.10.105.10">
    <property type="entry name" value="Dipeptide-binding Protein, Domain 3"/>
    <property type="match status" value="1"/>
</dbReference>
<dbReference type="Gene3D" id="3.40.190.10">
    <property type="entry name" value="Periplasmic binding protein-like II"/>
    <property type="match status" value="1"/>
</dbReference>
<feature type="domain" description="Solute-binding protein family 5" evidence="5">
    <location>
        <begin position="80"/>
        <end position="417"/>
    </location>
</feature>
<dbReference type="GO" id="GO:0042597">
    <property type="term" value="C:periplasmic space"/>
    <property type="evidence" value="ECO:0007669"/>
    <property type="project" value="UniProtKB-ARBA"/>
</dbReference>
<feature type="signal peptide" evidence="4">
    <location>
        <begin position="1"/>
        <end position="20"/>
    </location>
</feature>
<dbReference type="PANTHER" id="PTHR30290:SF9">
    <property type="entry name" value="OLIGOPEPTIDE-BINDING PROTEIN APPA"/>
    <property type="match status" value="1"/>
</dbReference>
<dbReference type="SUPFAM" id="SSF53850">
    <property type="entry name" value="Periplasmic binding protein-like II"/>
    <property type="match status" value="1"/>
</dbReference>
<gene>
    <name evidence="6" type="ORF">KDY119_02461</name>
</gene>
<evidence type="ECO:0000256" key="2">
    <source>
        <dbReference type="ARBA" id="ARBA00022448"/>
    </source>
</evidence>
<dbReference type="AlphaFoldDB" id="A0A5P9QCG7"/>
<dbReference type="PROSITE" id="PS51257">
    <property type="entry name" value="PROKAR_LIPOPROTEIN"/>
    <property type="match status" value="1"/>
</dbReference>
<dbReference type="RefSeq" id="WP_036946456.1">
    <property type="nucleotide sequence ID" value="NZ_BAABIH010000004.1"/>
</dbReference>
<keyword evidence="3 4" id="KW-0732">Signal</keyword>
<reference evidence="6 7" key="1">
    <citation type="submission" date="2019-10" db="EMBL/GenBank/DDBJ databases">
        <title>Genome sequence of Luteimicrobium xylanilyticum HY-24.</title>
        <authorList>
            <person name="Kim D.Y."/>
            <person name="Park H.-Y."/>
        </authorList>
    </citation>
    <scope>NUCLEOTIDE SEQUENCE [LARGE SCALE GENOMIC DNA]</scope>
    <source>
        <strain evidence="6 7">HY-24</strain>
    </source>
</reference>
<evidence type="ECO:0000259" key="5">
    <source>
        <dbReference type="Pfam" id="PF00496"/>
    </source>
</evidence>
<evidence type="ECO:0000313" key="6">
    <source>
        <dbReference type="EMBL" id="QFU98936.1"/>
    </source>
</evidence>
<dbReference type="KEGG" id="lxl:KDY119_02461"/>
<keyword evidence="7" id="KW-1185">Reference proteome</keyword>
<sequence>MKTTRILAAVVAAGVAATLAACSGSGGGAAGTAAQHSDTLAIGTMTAAASLDPTQATGSGMPYYQAVYDTLILRKADGTYAPMLATEWSYDDTRTALSLTLRQGVTFTDGSAFDGAAVKKNLIAFRDGGGGSATELSALKSVKVVDAHHVVLELKQPDPGLLFSLSDAAGLVASPTKIGSKDLATQPDGTGPYTLDTASTAIGSKYVFTRKADYWGDKAAYKTVTISSFDNENAIVNGLKTGQLNTAILQTVDQQTAAESDTKLTSQKFEFDFQGLILFDRAGALNKALGDVKVRQAINYAIDRDALLTGLRQGRGTVTSQIWGPDTPGYEKSLDDAYPYDPAKAKQLLAEAGYADGFTLTLPALAGITTDAMTSALSTQLKKVGITLKWDSLDGSTALQKIFRDRAYAGMVMNLGQATDAWTVVQAAILPGTFNMFGYTDPTVTKLAAKIAAEPADQAGADAKALNEHVVDQAWFAPFYRMTYTLVTDQTVKATTQSGMAVPSLYDYTPAS</sequence>
<dbReference type="Pfam" id="PF00496">
    <property type="entry name" value="SBP_bac_5"/>
    <property type="match status" value="1"/>
</dbReference>
<dbReference type="InterPro" id="IPR039424">
    <property type="entry name" value="SBP_5"/>
</dbReference>
<accession>A0A5P9QCG7</accession>
<feature type="chain" id="PRO_5039203491" description="Solute-binding protein family 5 domain-containing protein" evidence="4">
    <location>
        <begin position="21"/>
        <end position="512"/>
    </location>
</feature>
<dbReference type="OrthoDB" id="9764591at2"/>
<evidence type="ECO:0000256" key="3">
    <source>
        <dbReference type="ARBA" id="ARBA00022729"/>
    </source>
</evidence>
<dbReference type="GO" id="GO:0043190">
    <property type="term" value="C:ATP-binding cassette (ABC) transporter complex"/>
    <property type="evidence" value="ECO:0007669"/>
    <property type="project" value="InterPro"/>
</dbReference>
<dbReference type="InterPro" id="IPR000914">
    <property type="entry name" value="SBP_5_dom"/>
</dbReference>
<dbReference type="InterPro" id="IPR030678">
    <property type="entry name" value="Peptide/Ni-bd"/>
</dbReference>
<dbReference type="PANTHER" id="PTHR30290">
    <property type="entry name" value="PERIPLASMIC BINDING COMPONENT OF ABC TRANSPORTER"/>
    <property type="match status" value="1"/>
</dbReference>
<protein>
    <recommendedName>
        <fullName evidence="5">Solute-binding protein family 5 domain-containing protein</fullName>
    </recommendedName>
</protein>
<evidence type="ECO:0000313" key="7">
    <source>
        <dbReference type="Proteomes" id="UP000326702"/>
    </source>
</evidence>
<dbReference type="EMBL" id="CP045529">
    <property type="protein sequence ID" value="QFU98936.1"/>
    <property type="molecule type" value="Genomic_DNA"/>
</dbReference>
<name>A0A5P9QCG7_9MICO</name>
<evidence type="ECO:0000256" key="1">
    <source>
        <dbReference type="ARBA" id="ARBA00005695"/>
    </source>
</evidence>
<evidence type="ECO:0000256" key="4">
    <source>
        <dbReference type="SAM" id="SignalP"/>
    </source>
</evidence>
<organism evidence="6 7">
    <name type="scientific">Luteimicrobium xylanilyticum</name>
    <dbReference type="NCBI Taxonomy" id="1133546"/>
    <lineage>
        <taxon>Bacteria</taxon>
        <taxon>Bacillati</taxon>
        <taxon>Actinomycetota</taxon>
        <taxon>Actinomycetes</taxon>
        <taxon>Micrococcales</taxon>
        <taxon>Luteimicrobium</taxon>
    </lineage>
</organism>
<dbReference type="GO" id="GO:0015833">
    <property type="term" value="P:peptide transport"/>
    <property type="evidence" value="ECO:0007669"/>
    <property type="project" value="TreeGrafter"/>
</dbReference>
<dbReference type="Proteomes" id="UP000326702">
    <property type="component" value="Chromosome"/>
</dbReference>
<dbReference type="PIRSF" id="PIRSF002741">
    <property type="entry name" value="MppA"/>
    <property type="match status" value="1"/>
</dbReference>
<keyword evidence="2" id="KW-0813">Transport</keyword>
<proteinExistence type="inferred from homology"/>
<comment type="similarity">
    <text evidence="1">Belongs to the bacterial solute-binding protein 5 family.</text>
</comment>
<dbReference type="GO" id="GO:1904680">
    <property type="term" value="F:peptide transmembrane transporter activity"/>
    <property type="evidence" value="ECO:0007669"/>
    <property type="project" value="TreeGrafter"/>
</dbReference>